<comment type="caution">
    <text evidence="2">The sequence shown here is derived from an EMBL/GenBank/DDBJ whole genome shotgun (WGS) entry which is preliminary data.</text>
</comment>
<sequence length="196" mass="20305">MRRAVLSVVMGVVLLAAIIGVRRATPGVDERYAPIAVSGALGEQVDTAAFQLRVDRLELGGAVRITDDYGLTGEPKSTAGIWVVVWATVAAASTSLQVQGARLRTADGSEYLASSTIGTLDKTDLSPGIPAYGPILFEIPPDRLTGAVLSVTTHSVKGLDLLGPAADVDLGLTASYATGLLQRMPPTVTVGPVRNL</sequence>
<dbReference type="RefSeq" id="WP_262840612.1">
    <property type="nucleotide sequence ID" value="NZ_JANZYP010000002.1"/>
</dbReference>
<evidence type="ECO:0000256" key="1">
    <source>
        <dbReference type="ARBA" id="ARBA00022729"/>
    </source>
</evidence>
<gene>
    <name evidence="2" type="ORF">ACFO8L_17200</name>
</gene>
<dbReference type="Proteomes" id="UP001595891">
    <property type="component" value="Unassembled WGS sequence"/>
</dbReference>
<evidence type="ECO:0008006" key="4">
    <source>
        <dbReference type="Google" id="ProtNLM"/>
    </source>
</evidence>
<evidence type="ECO:0000313" key="2">
    <source>
        <dbReference type="EMBL" id="MFC4587833.1"/>
    </source>
</evidence>
<evidence type="ECO:0000313" key="3">
    <source>
        <dbReference type="Proteomes" id="UP001595891"/>
    </source>
</evidence>
<dbReference type="InterPro" id="IPR029050">
    <property type="entry name" value="Immunoprotect_excell_Ig-like"/>
</dbReference>
<name>A0ABV9EGA4_9ACTN</name>
<keyword evidence="1" id="KW-0732">Signal</keyword>
<keyword evidence="3" id="KW-1185">Reference proteome</keyword>
<protein>
    <recommendedName>
        <fullName evidence="4">DUF4352 domain-containing protein</fullName>
    </recommendedName>
</protein>
<organism evidence="2 3">
    <name type="scientific">Sphaerisporangium corydalis</name>
    <dbReference type="NCBI Taxonomy" id="1441875"/>
    <lineage>
        <taxon>Bacteria</taxon>
        <taxon>Bacillati</taxon>
        <taxon>Actinomycetota</taxon>
        <taxon>Actinomycetes</taxon>
        <taxon>Streptosporangiales</taxon>
        <taxon>Streptosporangiaceae</taxon>
        <taxon>Sphaerisporangium</taxon>
    </lineage>
</organism>
<accession>A0ABV9EGA4</accession>
<proteinExistence type="predicted"/>
<dbReference type="EMBL" id="JBHSFN010000010">
    <property type="protein sequence ID" value="MFC4587833.1"/>
    <property type="molecule type" value="Genomic_DNA"/>
</dbReference>
<reference evidence="3" key="1">
    <citation type="journal article" date="2019" name="Int. J. Syst. Evol. Microbiol.">
        <title>The Global Catalogue of Microorganisms (GCM) 10K type strain sequencing project: providing services to taxonomists for standard genome sequencing and annotation.</title>
        <authorList>
            <consortium name="The Broad Institute Genomics Platform"/>
            <consortium name="The Broad Institute Genome Sequencing Center for Infectious Disease"/>
            <person name="Wu L."/>
            <person name="Ma J."/>
        </authorList>
    </citation>
    <scope>NUCLEOTIDE SEQUENCE [LARGE SCALE GENOMIC DNA]</scope>
    <source>
        <strain evidence="3">CCUG 49560</strain>
    </source>
</reference>
<dbReference type="Gene3D" id="2.60.40.1240">
    <property type="match status" value="1"/>
</dbReference>